<reference evidence="9 10" key="1">
    <citation type="submission" date="2020-07" db="EMBL/GenBank/DDBJ databases">
        <title>Facklamia lactis sp. nov., isolated from raw milk.</title>
        <authorList>
            <person name="Doll E.V."/>
            <person name="Huptas C."/>
            <person name="Staib L."/>
            <person name="Wenning M."/>
            <person name="Scherer S."/>
        </authorList>
    </citation>
    <scope>NUCLEOTIDE SEQUENCE [LARGE SCALE GENOMIC DNA]</scope>
    <source>
        <strain evidence="9 10">DSM 111018</strain>
    </source>
</reference>
<keyword evidence="2" id="KW-1003">Cell membrane</keyword>
<dbReference type="SMART" id="SM00382">
    <property type="entry name" value="AAA"/>
    <property type="match status" value="1"/>
</dbReference>
<evidence type="ECO:0000256" key="2">
    <source>
        <dbReference type="ARBA" id="ARBA00022475"/>
    </source>
</evidence>
<dbReference type="InterPro" id="IPR050086">
    <property type="entry name" value="MetN_ABC_transporter-like"/>
</dbReference>
<name>A0ABS0LS97_9LACT</name>
<keyword evidence="1" id="KW-0813">Transport</keyword>
<evidence type="ECO:0000256" key="5">
    <source>
        <dbReference type="ARBA" id="ARBA00022967"/>
    </source>
</evidence>
<evidence type="ECO:0000256" key="7">
    <source>
        <dbReference type="ARBA" id="ARBA00023136"/>
    </source>
</evidence>
<feature type="domain" description="ABC transporter" evidence="8">
    <location>
        <begin position="2"/>
        <end position="238"/>
    </location>
</feature>
<dbReference type="Gene3D" id="3.40.50.300">
    <property type="entry name" value="P-loop containing nucleotide triphosphate hydrolases"/>
    <property type="match status" value="1"/>
</dbReference>
<evidence type="ECO:0000313" key="9">
    <source>
        <dbReference type="EMBL" id="MBG9987014.1"/>
    </source>
</evidence>
<gene>
    <name evidence="9" type="ORF">HZY91_08950</name>
</gene>
<dbReference type="RefSeq" id="WP_197115926.1">
    <property type="nucleotide sequence ID" value="NZ_JACBXQ010000005.1"/>
</dbReference>
<evidence type="ECO:0000259" key="8">
    <source>
        <dbReference type="PROSITE" id="PS50893"/>
    </source>
</evidence>
<dbReference type="PROSITE" id="PS00211">
    <property type="entry name" value="ABC_TRANSPORTER_1"/>
    <property type="match status" value="1"/>
</dbReference>
<evidence type="ECO:0000313" key="10">
    <source>
        <dbReference type="Proteomes" id="UP000721415"/>
    </source>
</evidence>
<dbReference type="GO" id="GO:0005524">
    <property type="term" value="F:ATP binding"/>
    <property type="evidence" value="ECO:0007669"/>
    <property type="project" value="UniProtKB-KW"/>
</dbReference>
<accession>A0ABS0LS97</accession>
<keyword evidence="7" id="KW-0472">Membrane</keyword>
<keyword evidence="5" id="KW-1278">Translocase</keyword>
<evidence type="ECO:0000256" key="6">
    <source>
        <dbReference type="ARBA" id="ARBA00022970"/>
    </source>
</evidence>
<evidence type="ECO:0000256" key="4">
    <source>
        <dbReference type="ARBA" id="ARBA00022840"/>
    </source>
</evidence>
<dbReference type="PROSITE" id="PS50893">
    <property type="entry name" value="ABC_TRANSPORTER_2"/>
    <property type="match status" value="1"/>
</dbReference>
<dbReference type="InterPro" id="IPR017871">
    <property type="entry name" value="ABC_transporter-like_CS"/>
</dbReference>
<dbReference type="PANTHER" id="PTHR43166:SF30">
    <property type="entry name" value="METHIONINE IMPORT ATP-BINDING PROTEIN METN"/>
    <property type="match status" value="1"/>
</dbReference>
<dbReference type="InterPro" id="IPR027417">
    <property type="entry name" value="P-loop_NTPase"/>
</dbReference>
<keyword evidence="10" id="KW-1185">Reference proteome</keyword>
<dbReference type="Proteomes" id="UP000721415">
    <property type="component" value="Unassembled WGS sequence"/>
</dbReference>
<protein>
    <submittedName>
        <fullName evidence="9">ATP-binding cassette domain-containing protein</fullName>
    </submittedName>
</protein>
<evidence type="ECO:0000256" key="1">
    <source>
        <dbReference type="ARBA" id="ARBA00022448"/>
    </source>
</evidence>
<dbReference type="InterPro" id="IPR003439">
    <property type="entry name" value="ABC_transporter-like_ATP-bd"/>
</dbReference>
<dbReference type="Pfam" id="PF00005">
    <property type="entry name" value="ABC_tran"/>
    <property type="match status" value="1"/>
</dbReference>
<sequence>MIELINVSKSYLSNHEKVEAVKEINLNIENNEIFGIVGESGAGKSTLLRFINLLEKPDEGQVLVDGVDLLGLSRQQLNLQRKSMSMIFQHFNLLNNKTVADNILLPLELHDYRDTMDLDEVLDFVDLKAHKSHYPSQLSGGQKQRVGIARALITKPKVLLCDEPTSALDVMRTSEIIQLLQRAHHELEMTIVLVTHELDLIRRLCHRVAVVDQGQLIDIVENHVLHSEDYPNSYYESVLEVLRND</sequence>
<keyword evidence="3" id="KW-0547">Nucleotide-binding</keyword>
<keyword evidence="4 9" id="KW-0067">ATP-binding</keyword>
<dbReference type="EMBL" id="JACBXQ010000005">
    <property type="protein sequence ID" value="MBG9987014.1"/>
    <property type="molecule type" value="Genomic_DNA"/>
</dbReference>
<dbReference type="InterPro" id="IPR003593">
    <property type="entry name" value="AAA+_ATPase"/>
</dbReference>
<evidence type="ECO:0000256" key="3">
    <source>
        <dbReference type="ARBA" id="ARBA00022741"/>
    </source>
</evidence>
<dbReference type="PANTHER" id="PTHR43166">
    <property type="entry name" value="AMINO ACID IMPORT ATP-BINDING PROTEIN"/>
    <property type="match status" value="1"/>
</dbReference>
<keyword evidence="6" id="KW-0029">Amino-acid transport</keyword>
<comment type="caution">
    <text evidence="9">The sequence shown here is derived from an EMBL/GenBank/DDBJ whole genome shotgun (WGS) entry which is preliminary data.</text>
</comment>
<dbReference type="SUPFAM" id="SSF52540">
    <property type="entry name" value="P-loop containing nucleoside triphosphate hydrolases"/>
    <property type="match status" value="1"/>
</dbReference>
<organism evidence="9 10">
    <name type="scientific">Facklamia lactis</name>
    <dbReference type="NCBI Taxonomy" id="2749967"/>
    <lineage>
        <taxon>Bacteria</taxon>
        <taxon>Bacillati</taxon>
        <taxon>Bacillota</taxon>
        <taxon>Bacilli</taxon>
        <taxon>Lactobacillales</taxon>
        <taxon>Aerococcaceae</taxon>
        <taxon>Facklamia</taxon>
    </lineage>
</organism>
<proteinExistence type="predicted"/>